<dbReference type="EMBL" id="VFLP01000007">
    <property type="protein sequence ID" value="TRX97121.1"/>
    <property type="molecule type" value="Genomic_DNA"/>
</dbReference>
<dbReference type="STRING" id="2512241.A0A553IA91"/>
<feature type="compositionally biased region" description="Basic and acidic residues" evidence="1">
    <location>
        <begin position="305"/>
        <end position="316"/>
    </location>
</feature>
<feature type="region of interest" description="Disordered" evidence="1">
    <location>
        <begin position="121"/>
        <end position="151"/>
    </location>
</feature>
<dbReference type="SMART" id="SM00443">
    <property type="entry name" value="G_patch"/>
    <property type="match status" value="1"/>
</dbReference>
<feature type="compositionally biased region" description="Pro residues" evidence="1">
    <location>
        <begin position="326"/>
        <end position="343"/>
    </location>
</feature>
<organism evidence="3 4">
    <name type="scientific">Xylaria flabelliformis</name>
    <dbReference type="NCBI Taxonomy" id="2512241"/>
    <lineage>
        <taxon>Eukaryota</taxon>
        <taxon>Fungi</taxon>
        <taxon>Dikarya</taxon>
        <taxon>Ascomycota</taxon>
        <taxon>Pezizomycotina</taxon>
        <taxon>Sordariomycetes</taxon>
        <taxon>Xylariomycetidae</taxon>
        <taxon>Xylariales</taxon>
        <taxon>Xylariaceae</taxon>
        <taxon>Xylaria</taxon>
    </lineage>
</organism>
<proteinExistence type="predicted"/>
<feature type="compositionally biased region" description="Pro residues" evidence="1">
    <location>
        <begin position="294"/>
        <end position="304"/>
    </location>
</feature>
<feature type="compositionally biased region" description="Basic residues" evidence="1">
    <location>
        <begin position="206"/>
        <end position="215"/>
    </location>
</feature>
<dbReference type="Proteomes" id="UP000319160">
    <property type="component" value="Unassembled WGS sequence"/>
</dbReference>
<dbReference type="Gene3D" id="3.30.70.330">
    <property type="match status" value="1"/>
</dbReference>
<evidence type="ECO:0000313" key="4">
    <source>
        <dbReference type="Proteomes" id="UP000319160"/>
    </source>
</evidence>
<reference evidence="4" key="1">
    <citation type="submission" date="2019-06" db="EMBL/GenBank/DDBJ databases">
        <title>Draft genome sequence of the griseofulvin-producing fungus Xylaria cubensis strain G536.</title>
        <authorList>
            <person name="Mead M.E."/>
            <person name="Raja H.A."/>
            <person name="Steenwyk J.L."/>
            <person name="Knowles S.L."/>
            <person name="Oberlies N.H."/>
            <person name="Rokas A."/>
        </authorList>
    </citation>
    <scope>NUCLEOTIDE SEQUENCE [LARGE SCALE GENOMIC DNA]</scope>
    <source>
        <strain evidence="4">G536</strain>
    </source>
</reference>
<dbReference type="PROSITE" id="PS50174">
    <property type="entry name" value="G_PATCH"/>
    <property type="match status" value="1"/>
</dbReference>
<dbReference type="InterPro" id="IPR012677">
    <property type="entry name" value="Nucleotide-bd_a/b_plait_sf"/>
</dbReference>
<accession>A0A553IA91</accession>
<dbReference type="GO" id="GO:0045292">
    <property type="term" value="P:mRNA cis splicing, via spliceosome"/>
    <property type="evidence" value="ECO:0007669"/>
    <property type="project" value="InterPro"/>
</dbReference>
<dbReference type="PANTHER" id="PTHR13288:SF8">
    <property type="entry name" value="SPLICING FACTOR 45"/>
    <property type="match status" value="1"/>
</dbReference>
<dbReference type="InterPro" id="IPR040052">
    <property type="entry name" value="RBM17"/>
</dbReference>
<feature type="region of interest" description="Disordered" evidence="1">
    <location>
        <begin position="441"/>
        <end position="478"/>
    </location>
</feature>
<feature type="region of interest" description="Disordered" evidence="1">
    <location>
        <begin position="196"/>
        <end position="407"/>
    </location>
</feature>
<protein>
    <recommendedName>
        <fullName evidence="2">G-patch domain-containing protein</fullName>
    </recommendedName>
</protein>
<dbReference type="OrthoDB" id="5411533at2759"/>
<evidence type="ECO:0000313" key="3">
    <source>
        <dbReference type="EMBL" id="TRX97121.1"/>
    </source>
</evidence>
<dbReference type="GO" id="GO:0071011">
    <property type="term" value="C:precatalytic spliceosome"/>
    <property type="evidence" value="ECO:0007669"/>
    <property type="project" value="TreeGrafter"/>
</dbReference>
<dbReference type="SUPFAM" id="SSF54928">
    <property type="entry name" value="RNA-binding domain, RBD"/>
    <property type="match status" value="1"/>
</dbReference>
<dbReference type="PANTHER" id="PTHR13288">
    <property type="entry name" value="SPLICING FACTOR 45 SPF45"/>
    <property type="match status" value="1"/>
</dbReference>
<sequence length="578" mass="63548">MRLGASHELVRDPESKLPIPCQDLVPESLLRARWSGRPIGVKSSECSLGDIKRLIIQFNYTGILQQGANPPMAADPPPPRGGGGGGLSLYANLLEPEKNAPGSISRAPAVSQEAIDAIKEQEASKKPVGSALRFQPHQQIRRPQQKVQKPKTAFPKVLPTASNAAAADLVKAPTAASALPAKSSLTDWTGNEEDEYMYGTGEKRQRGGRRKKKKKFDSMPMETDWDEIYDPSRPTNVDEYMRSDERIREVQEWKALLYKHRRRDNDRDSWDSEEEEDRRPVNNQFAPPGSYSFAPPPPSPPRAPLPDDKSGDDAYARRLAMSQGHAPPPPRSPTPPPPPPPADPDSTISRAPVRYAPPQQTQPQRDPDSMDVDEEDGGTDYVPPELSSVTDDNEEAPRTNRPGQKGFAARLMSKYGWSKGQGLGAEGSGILQPIRVQVEKRKKKSDAEGGGWAEPGNRGKIIAAKTGTGTSSSTSESAGKFGAMSNVIVLRNMLDGMEDLQSEMENGLGQEIGEECGDKYGRVERLYIDIEGRRVFIKFTDQVSALRAVNALDGRIFAGNAIVPQYYDPDKFDKRIYE</sequence>
<gene>
    <name evidence="3" type="ORF">FHL15_001915</name>
</gene>
<name>A0A553IA91_9PEZI</name>
<feature type="compositionally biased region" description="Acidic residues" evidence="1">
    <location>
        <begin position="369"/>
        <end position="378"/>
    </location>
</feature>
<dbReference type="Pfam" id="PF01585">
    <property type="entry name" value="G-patch"/>
    <property type="match status" value="1"/>
</dbReference>
<feature type="domain" description="G-patch" evidence="2">
    <location>
        <begin position="404"/>
        <end position="455"/>
    </location>
</feature>
<feature type="compositionally biased region" description="Low complexity" evidence="1">
    <location>
        <begin position="466"/>
        <end position="475"/>
    </location>
</feature>
<feature type="region of interest" description="Disordered" evidence="1">
    <location>
        <begin position="68"/>
        <end position="89"/>
    </location>
</feature>
<dbReference type="AlphaFoldDB" id="A0A553IA91"/>
<comment type="caution">
    <text evidence="3">The sequence shown here is derived from an EMBL/GenBank/DDBJ whole genome shotgun (WGS) entry which is preliminary data.</text>
</comment>
<evidence type="ECO:0000259" key="2">
    <source>
        <dbReference type="PROSITE" id="PS50174"/>
    </source>
</evidence>
<feature type="compositionally biased region" description="Basic and acidic residues" evidence="1">
    <location>
        <begin position="239"/>
        <end position="252"/>
    </location>
</feature>
<dbReference type="InterPro" id="IPR035979">
    <property type="entry name" value="RBD_domain_sf"/>
</dbReference>
<dbReference type="InterPro" id="IPR000467">
    <property type="entry name" value="G_patch_dom"/>
</dbReference>
<dbReference type="GO" id="GO:0003676">
    <property type="term" value="F:nucleic acid binding"/>
    <property type="evidence" value="ECO:0007669"/>
    <property type="project" value="InterPro"/>
</dbReference>
<evidence type="ECO:0000256" key="1">
    <source>
        <dbReference type="SAM" id="MobiDB-lite"/>
    </source>
</evidence>
<keyword evidence="4" id="KW-1185">Reference proteome</keyword>